<reference evidence="9" key="1">
    <citation type="journal article" date="2015" name="Nature">
        <title>Complex archaea that bridge the gap between prokaryotes and eukaryotes.</title>
        <authorList>
            <person name="Spang A."/>
            <person name="Saw J.H."/>
            <person name="Jorgensen S.L."/>
            <person name="Zaremba-Niedzwiedzka K."/>
            <person name="Martijn J."/>
            <person name="Lind A.E."/>
            <person name="van Eijk R."/>
            <person name="Schleper C."/>
            <person name="Guy L."/>
            <person name="Ettema T.J."/>
        </authorList>
    </citation>
    <scope>NUCLEOTIDE SEQUENCE</scope>
</reference>
<feature type="transmembrane region" description="Helical" evidence="7">
    <location>
        <begin position="153"/>
        <end position="171"/>
    </location>
</feature>
<evidence type="ECO:0000259" key="8">
    <source>
        <dbReference type="Pfam" id="PF05425"/>
    </source>
</evidence>
<evidence type="ECO:0000256" key="1">
    <source>
        <dbReference type="ARBA" id="ARBA00004651"/>
    </source>
</evidence>
<gene>
    <name evidence="9" type="ORF">LCGC14_1436470</name>
</gene>
<evidence type="ECO:0000256" key="4">
    <source>
        <dbReference type="ARBA" id="ARBA00022989"/>
    </source>
</evidence>
<dbReference type="PANTHER" id="PTHR34820:SF4">
    <property type="entry name" value="INNER MEMBRANE PROTEIN YEBZ"/>
    <property type="match status" value="1"/>
</dbReference>
<protein>
    <recommendedName>
        <fullName evidence="8">Copper resistance protein D domain-containing protein</fullName>
    </recommendedName>
</protein>
<keyword evidence="3 7" id="KW-0812">Transmembrane</keyword>
<dbReference type="PANTHER" id="PTHR34820">
    <property type="entry name" value="INNER MEMBRANE PROTEIN YEBZ"/>
    <property type="match status" value="1"/>
</dbReference>
<keyword evidence="5 7" id="KW-0472">Membrane</keyword>
<organism evidence="9">
    <name type="scientific">marine sediment metagenome</name>
    <dbReference type="NCBI Taxonomy" id="412755"/>
    <lineage>
        <taxon>unclassified sequences</taxon>
        <taxon>metagenomes</taxon>
        <taxon>ecological metagenomes</taxon>
    </lineage>
</organism>
<dbReference type="GO" id="GO:0006825">
    <property type="term" value="P:copper ion transport"/>
    <property type="evidence" value="ECO:0007669"/>
    <property type="project" value="InterPro"/>
</dbReference>
<feature type="region of interest" description="Disordered" evidence="6">
    <location>
        <begin position="122"/>
        <end position="141"/>
    </location>
</feature>
<evidence type="ECO:0000256" key="5">
    <source>
        <dbReference type="ARBA" id="ARBA00023136"/>
    </source>
</evidence>
<evidence type="ECO:0000256" key="2">
    <source>
        <dbReference type="ARBA" id="ARBA00022475"/>
    </source>
</evidence>
<evidence type="ECO:0000256" key="3">
    <source>
        <dbReference type="ARBA" id="ARBA00022692"/>
    </source>
</evidence>
<feature type="transmembrane region" description="Helical" evidence="7">
    <location>
        <begin position="91"/>
        <end position="112"/>
    </location>
</feature>
<dbReference type="GO" id="GO:0005886">
    <property type="term" value="C:plasma membrane"/>
    <property type="evidence" value="ECO:0007669"/>
    <property type="project" value="UniProtKB-SubCell"/>
</dbReference>
<comment type="subcellular location">
    <subcellularLocation>
        <location evidence="1">Cell membrane</location>
        <topology evidence="1">Multi-pass membrane protein</topology>
    </subcellularLocation>
</comment>
<dbReference type="InterPro" id="IPR032694">
    <property type="entry name" value="CopC/D"/>
</dbReference>
<keyword evidence="4 7" id="KW-1133">Transmembrane helix</keyword>
<feature type="transmembrane region" description="Helical" evidence="7">
    <location>
        <begin position="6"/>
        <end position="31"/>
    </location>
</feature>
<proteinExistence type="predicted"/>
<evidence type="ECO:0000256" key="6">
    <source>
        <dbReference type="SAM" id="MobiDB-lite"/>
    </source>
</evidence>
<comment type="caution">
    <text evidence="9">The sequence shown here is derived from an EMBL/GenBank/DDBJ whole genome shotgun (WGS) entry which is preliminary data.</text>
</comment>
<feature type="transmembrane region" description="Helical" evidence="7">
    <location>
        <begin position="52"/>
        <end position="71"/>
    </location>
</feature>
<name>A0A0F9M2K2_9ZZZZ</name>
<feature type="domain" description="Copper resistance protein D" evidence="8">
    <location>
        <begin position="47"/>
        <end position="118"/>
    </location>
</feature>
<dbReference type="EMBL" id="LAZR01009737">
    <property type="protein sequence ID" value="KKM70860.1"/>
    <property type="molecule type" value="Genomic_DNA"/>
</dbReference>
<dbReference type="InterPro" id="IPR008457">
    <property type="entry name" value="Cu-R_CopD_dom"/>
</dbReference>
<sequence length="172" mass="18411">MSAMAVVSWLHLIGITFWVGGIFVNTIVLMPSMKAISPAERGKFMEAFSKRFGILAWVAVALVVITGIILTNDIIGFSLLVTSNSRYANLLLIKIILAIVMILNGTYMSFVLGRKMASFSSGPPASKPADSGGKSQPPGPPPELLKIQGRMGIISWIQVVLALAILLLMGLI</sequence>
<dbReference type="Pfam" id="PF05425">
    <property type="entry name" value="CopD"/>
    <property type="match status" value="1"/>
</dbReference>
<dbReference type="AlphaFoldDB" id="A0A0F9M2K2"/>
<keyword evidence="2" id="KW-1003">Cell membrane</keyword>
<evidence type="ECO:0000313" key="9">
    <source>
        <dbReference type="EMBL" id="KKM70860.1"/>
    </source>
</evidence>
<evidence type="ECO:0000256" key="7">
    <source>
        <dbReference type="SAM" id="Phobius"/>
    </source>
</evidence>
<accession>A0A0F9M2K2</accession>